<feature type="transmembrane region" description="Helical" evidence="2">
    <location>
        <begin position="161"/>
        <end position="178"/>
    </location>
</feature>
<feature type="transmembrane region" description="Helical" evidence="2">
    <location>
        <begin position="366"/>
        <end position="385"/>
    </location>
</feature>
<evidence type="ECO:0000313" key="5">
    <source>
        <dbReference type="Proteomes" id="UP000281738"/>
    </source>
</evidence>
<gene>
    <name evidence="4" type="ORF">EDD33_1689</name>
</gene>
<feature type="compositionally biased region" description="Low complexity" evidence="1">
    <location>
        <begin position="437"/>
        <end position="451"/>
    </location>
</feature>
<dbReference type="RefSeq" id="WP_170169732.1">
    <property type="nucleotide sequence ID" value="NZ_RKHO01000001.1"/>
</dbReference>
<dbReference type="Proteomes" id="UP000281738">
    <property type="component" value="Unassembled WGS sequence"/>
</dbReference>
<feature type="transmembrane region" description="Helical" evidence="2">
    <location>
        <begin position="295"/>
        <end position="315"/>
    </location>
</feature>
<proteinExistence type="predicted"/>
<dbReference type="EMBL" id="RKHO01000001">
    <property type="protein sequence ID" value="ROR90841.1"/>
    <property type="molecule type" value="Genomic_DNA"/>
</dbReference>
<feature type="domain" description="Acyltransferase 3" evidence="3">
    <location>
        <begin position="8"/>
        <end position="348"/>
    </location>
</feature>
<keyword evidence="4" id="KW-0012">Acyltransferase</keyword>
<keyword evidence="2" id="KW-0472">Membrane</keyword>
<keyword evidence="2" id="KW-0812">Transmembrane</keyword>
<feature type="transmembrane region" description="Helical" evidence="2">
    <location>
        <begin position="132"/>
        <end position="154"/>
    </location>
</feature>
<feature type="transmembrane region" description="Helical" evidence="2">
    <location>
        <begin position="51"/>
        <end position="70"/>
    </location>
</feature>
<organism evidence="4 5">
    <name type="scientific">Nocardioides aurantiacus</name>
    <dbReference type="NCBI Taxonomy" id="86796"/>
    <lineage>
        <taxon>Bacteria</taxon>
        <taxon>Bacillati</taxon>
        <taxon>Actinomycetota</taxon>
        <taxon>Actinomycetes</taxon>
        <taxon>Propionibacteriales</taxon>
        <taxon>Nocardioidaceae</taxon>
        <taxon>Nocardioides</taxon>
    </lineage>
</organism>
<keyword evidence="5" id="KW-1185">Reference proteome</keyword>
<dbReference type="Pfam" id="PF01757">
    <property type="entry name" value="Acyl_transf_3"/>
    <property type="match status" value="1"/>
</dbReference>
<evidence type="ECO:0000256" key="1">
    <source>
        <dbReference type="SAM" id="MobiDB-lite"/>
    </source>
</evidence>
<evidence type="ECO:0000259" key="3">
    <source>
        <dbReference type="Pfam" id="PF01757"/>
    </source>
</evidence>
<sequence>MPSRNRTVDLVRVGSILVVVAGHWLMQGLWVDETHHLHRRGLLELATWTHPLTWLLQVMPLVFLVGGFANGTSWSSARSRGVPYGAWLAHRAARLTRPMVQLILAWAGVVALAPVLSLPADWVRVAARAALVPTWFLAVYLVVVALTPLCLAAWDRWRWRSVLGLAAGAAVLDLVGVVTGHTWWSAPNVALVWLGCHQLGLAWREGRVPRPRVLALALAGCAGLLLVLVTWGPYAVSMVGLRGFGTDNTVPPHVTLLLLGTAQACLVLLADPWLDRACSHPLVWVCVVAVETRAMTVYLWHMTALGLVAGASVASGGLGLGPRPDSAAWWWSRPAWILALAATTAVLVAATGRWETPLPPATTRRVAPALPWAAIVVASACLGLLAREVPTERPWLAAALLLGPVLAHQALHGAAGRDPRGRSHHRDGSGVLDPRDSGPSPRTPPRSTLAP</sequence>
<feature type="transmembrane region" description="Helical" evidence="2">
    <location>
        <begin position="12"/>
        <end position="31"/>
    </location>
</feature>
<comment type="caution">
    <text evidence="4">The sequence shown here is derived from an EMBL/GenBank/DDBJ whole genome shotgun (WGS) entry which is preliminary data.</text>
</comment>
<keyword evidence="2" id="KW-1133">Transmembrane helix</keyword>
<dbReference type="GO" id="GO:0016747">
    <property type="term" value="F:acyltransferase activity, transferring groups other than amino-acyl groups"/>
    <property type="evidence" value="ECO:0007669"/>
    <property type="project" value="InterPro"/>
</dbReference>
<feature type="transmembrane region" description="Helical" evidence="2">
    <location>
        <begin position="397"/>
        <end position="416"/>
    </location>
</feature>
<keyword evidence="4" id="KW-0808">Transferase</keyword>
<feature type="transmembrane region" description="Helical" evidence="2">
    <location>
        <begin position="335"/>
        <end position="354"/>
    </location>
</feature>
<feature type="transmembrane region" description="Helical" evidence="2">
    <location>
        <begin position="213"/>
        <end position="234"/>
    </location>
</feature>
<dbReference type="InterPro" id="IPR002656">
    <property type="entry name" value="Acyl_transf_3_dom"/>
</dbReference>
<name>A0A3N2CTK1_9ACTN</name>
<feature type="region of interest" description="Disordered" evidence="1">
    <location>
        <begin position="413"/>
        <end position="451"/>
    </location>
</feature>
<evidence type="ECO:0000256" key="2">
    <source>
        <dbReference type="SAM" id="Phobius"/>
    </source>
</evidence>
<accession>A0A3N2CTK1</accession>
<reference evidence="4 5" key="1">
    <citation type="submission" date="2018-11" db="EMBL/GenBank/DDBJ databases">
        <title>Sequencing the genomes of 1000 actinobacteria strains.</title>
        <authorList>
            <person name="Klenk H.-P."/>
        </authorList>
    </citation>
    <scope>NUCLEOTIDE SEQUENCE [LARGE SCALE GENOMIC DNA]</scope>
    <source>
        <strain evidence="4 5">DSM 12652</strain>
    </source>
</reference>
<protein>
    <submittedName>
        <fullName evidence="4">Acyltransferase-like protein</fullName>
    </submittedName>
</protein>
<evidence type="ECO:0000313" key="4">
    <source>
        <dbReference type="EMBL" id="ROR90841.1"/>
    </source>
</evidence>
<dbReference type="AlphaFoldDB" id="A0A3N2CTK1"/>
<feature type="transmembrane region" description="Helical" evidence="2">
    <location>
        <begin position="100"/>
        <end position="120"/>
    </location>
</feature>